<dbReference type="PROSITE" id="PS50214">
    <property type="entry name" value="DISINTEGRIN_2"/>
    <property type="match status" value="3"/>
</dbReference>
<evidence type="ECO:0000256" key="5">
    <source>
        <dbReference type="ARBA" id="ARBA00023136"/>
    </source>
</evidence>
<feature type="domain" description="EGF-like" evidence="13">
    <location>
        <begin position="2577"/>
        <end position="2611"/>
    </location>
</feature>
<evidence type="ECO:0000259" key="13">
    <source>
        <dbReference type="PROSITE" id="PS50026"/>
    </source>
</evidence>
<dbReference type="GO" id="GO:0005178">
    <property type="term" value="F:integrin binding"/>
    <property type="evidence" value="ECO:0007669"/>
    <property type="project" value="TreeGrafter"/>
</dbReference>
<dbReference type="SUPFAM" id="SSF55486">
    <property type="entry name" value="Metalloproteases ('zincins'), catalytic domain"/>
    <property type="match status" value="3"/>
</dbReference>
<dbReference type="InterPro" id="IPR006586">
    <property type="entry name" value="ADAM_Cys-rich"/>
</dbReference>
<dbReference type="InterPro" id="IPR001762">
    <property type="entry name" value="Disintegrin_dom"/>
</dbReference>
<evidence type="ECO:0000256" key="8">
    <source>
        <dbReference type="PROSITE-ProRule" id="PRU00076"/>
    </source>
</evidence>
<feature type="region of interest" description="Disordered" evidence="10">
    <location>
        <begin position="2679"/>
        <end position="2701"/>
    </location>
</feature>
<evidence type="ECO:0000256" key="7">
    <source>
        <dbReference type="PROSITE-ProRule" id="PRU00068"/>
    </source>
</evidence>
<feature type="chain" id="PRO_5025626294" description="Disintegrin and metalloproteinase domain-containing protein 9" evidence="12">
    <location>
        <begin position="29"/>
        <end position="2701"/>
    </location>
</feature>
<dbReference type="GO" id="GO:0005615">
    <property type="term" value="C:extracellular space"/>
    <property type="evidence" value="ECO:0007669"/>
    <property type="project" value="TreeGrafter"/>
</dbReference>
<feature type="compositionally biased region" description="Low complexity" evidence="10">
    <location>
        <begin position="2686"/>
        <end position="2701"/>
    </location>
</feature>
<dbReference type="InterPro" id="IPR036436">
    <property type="entry name" value="Disintegrin_dom_sf"/>
</dbReference>
<keyword evidence="9" id="KW-0862">Zinc</keyword>
<keyword evidence="4 11" id="KW-1133">Transmembrane helix</keyword>
<feature type="compositionally biased region" description="Low complexity" evidence="10">
    <location>
        <begin position="981"/>
        <end position="1000"/>
    </location>
</feature>
<name>A0A6B0RMA9_9CETA</name>
<dbReference type="InterPro" id="IPR001940">
    <property type="entry name" value="Peptidase_S1C"/>
</dbReference>
<evidence type="ECO:0000256" key="2">
    <source>
        <dbReference type="ARBA" id="ARBA00010541"/>
    </source>
</evidence>
<dbReference type="GO" id="GO:0005886">
    <property type="term" value="C:plasma membrane"/>
    <property type="evidence" value="ECO:0007669"/>
    <property type="project" value="TreeGrafter"/>
</dbReference>
<evidence type="ECO:0000259" key="15">
    <source>
        <dbReference type="PROSITE" id="PS50215"/>
    </source>
</evidence>
<protein>
    <recommendedName>
        <fullName evidence="18">Disintegrin and metalloproteinase domain-containing protein 9</fullName>
    </recommendedName>
</protein>
<dbReference type="SUPFAM" id="SSF57552">
    <property type="entry name" value="Blood coagulation inhibitor (disintegrin)"/>
    <property type="match status" value="3"/>
</dbReference>
<dbReference type="InterPro" id="IPR001590">
    <property type="entry name" value="Peptidase_M12B"/>
</dbReference>
<feature type="disulfide bond" evidence="9">
    <location>
        <begin position="1470"/>
        <end position="1475"/>
    </location>
</feature>
<dbReference type="FunFam" id="3.40.390.10:FF:000002">
    <property type="entry name" value="Disintegrin and metalloproteinase domain-containing protein 22"/>
    <property type="match status" value="1"/>
</dbReference>
<evidence type="ECO:0000259" key="14">
    <source>
        <dbReference type="PROSITE" id="PS50214"/>
    </source>
</evidence>
<evidence type="ECO:0000256" key="6">
    <source>
        <dbReference type="ARBA" id="ARBA00023157"/>
    </source>
</evidence>
<feature type="binding site" evidence="9">
    <location>
        <position position="625"/>
    </location>
    <ligand>
        <name>Zn(2+)</name>
        <dbReference type="ChEBI" id="CHEBI:29105"/>
        <note>catalytic</note>
    </ligand>
</feature>
<feature type="domain" description="Peptidase M12B" evidence="15">
    <location>
        <begin position="2168"/>
        <end position="2364"/>
    </location>
</feature>
<feature type="region of interest" description="Disordered" evidence="10">
    <location>
        <begin position="962"/>
        <end position="1019"/>
    </location>
</feature>
<dbReference type="InterPro" id="IPR002870">
    <property type="entry name" value="Peptidase_M12B_N"/>
</dbReference>
<dbReference type="GO" id="GO:0004252">
    <property type="term" value="F:serine-type endopeptidase activity"/>
    <property type="evidence" value="ECO:0007669"/>
    <property type="project" value="InterPro"/>
</dbReference>
<dbReference type="PROSITE" id="PS50026">
    <property type="entry name" value="EGF_3"/>
    <property type="match status" value="2"/>
</dbReference>
<keyword evidence="6 8" id="KW-1015">Disulfide bond</keyword>
<keyword evidence="17" id="KW-1185">Reference proteome</keyword>
<dbReference type="InterPro" id="IPR018358">
    <property type="entry name" value="Disintegrin_CS"/>
</dbReference>
<evidence type="ECO:0000256" key="12">
    <source>
        <dbReference type="SAM" id="SignalP"/>
    </source>
</evidence>
<dbReference type="GO" id="GO:0006509">
    <property type="term" value="P:membrane protein ectodomain proteolysis"/>
    <property type="evidence" value="ECO:0007669"/>
    <property type="project" value="TreeGrafter"/>
</dbReference>
<evidence type="ECO:0000256" key="11">
    <source>
        <dbReference type="SAM" id="Phobius"/>
    </source>
</evidence>
<dbReference type="Proteomes" id="UP000322234">
    <property type="component" value="Unassembled WGS sequence"/>
</dbReference>
<dbReference type="Pfam" id="PF01421">
    <property type="entry name" value="Reprolysin"/>
    <property type="match status" value="3"/>
</dbReference>
<reference evidence="16" key="1">
    <citation type="submission" date="2019-10" db="EMBL/GenBank/DDBJ databases">
        <title>The sequence and de novo assembly of the wild yak genome.</title>
        <authorList>
            <person name="Liu Y."/>
        </authorList>
    </citation>
    <scope>NUCLEOTIDE SEQUENCE [LARGE SCALE GENOMIC DNA]</scope>
    <source>
        <strain evidence="16">WY2019</strain>
    </source>
</reference>
<dbReference type="GO" id="GO:0004222">
    <property type="term" value="F:metalloendopeptidase activity"/>
    <property type="evidence" value="ECO:0007669"/>
    <property type="project" value="InterPro"/>
</dbReference>
<dbReference type="PRINTS" id="PR00834">
    <property type="entry name" value="PROTEASES2C"/>
</dbReference>
<dbReference type="GO" id="GO:0033631">
    <property type="term" value="P:cell-cell adhesion mediated by integrin"/>
    <property type="evidence" value="ECO:0007669"/>
    <property type="project" value="TreeGrafter"/>
</dbReference>
<evidence type="ECO:0000256" key="4">
    <source>
        <dbReference type="ARBA" id="ARBA00022989"/>
    </source>
</evidence>
<dbReference type="Pfam" id="PF08516">
    <property type="entry name" value="ADAM_CR"/>
    <property type="match status" value="3"/>
</dbReference>
<dbReference type="SMART" id="SM00050">
    <property type="entry name" value="DISIN"/>
    <property type="match status" value="3"/>
</dbReference>
<evidence type="ECO:0008006" key="18">
    <source>
        <dbReference type="Google" id="ProtNLM"/>
    </source>
</evidence>
<sequence length="2701" mass="298289">MARPLQRPAGLGPFVLLWLLLPAPSGRGVQAGRAWPVPRCPAACEPTRCPPLPRCSVGTAPVLDRCGIKHLFAGTGSAGWLRNKFNFIASVVEKVAPSVVHLQLFRRSPLGSEDVPVSSASGFIVSEDGLIVTNAHVLTNQQRIQAELQSGVQYEATVKDIDHKLDLALIKIEPNTDLPVLLLGKSSDLRAGEFVVALGSPFSLQNTVTAGIVSTTQRGGKELGLKDSDMDYIQTDAIINDGNVIGINTLKVTAGISFAIPSDRIRQFLAEFHERQLKADNVLTCIMQHNIMGECSFSGSIVMFVVPYSVGFQQTSHLSSYEIITPWKLTRERREAPRPFSEQVSYVIQAEGKEHIIHLERNKDLLPKDFVVYTYNKEGALISDHPSIQNHCHYRGYVEGTYDSSIALSDCFGLRGLLHIENVSYGIEPLQNSSHFEHIFYRMDDVHHEPLKCGVSNKVMEEETTKDEEEEHPSITQLLRRKRDILPQTRYVELFIVVEKEKYDNMGKNQTAVREEMISLANYLDSMYIMLNIRIVLVGLEIWTNENLISMAGGAGDVLSNFVQWREKFLITRRRHDSAQLILKRGFGGTAGMAFVGTVCSRSHAGGINVFGQIPVEKFASIVAHELGHNLGMSHDDGRGCHCPVKSCIMNSGASGSKNFSSCSADDFEKLTLNKGGNCLLNIPKGDEAYSAPSCGNKLVDPGEECDCGSPKECELDPCCEGKTCKLKSFAECAYGACCQDCRFRPGGTLCRGKTNECDVPEYCNGSSQFCQPDVFIQNGYPCQNNKAYCYNGMCQYYDAQCQVIFGSKAKAAPKECFLDVNSKGDRFGNCGFSGHEYKKCAIGNALCGKLQCENVQQLPVFGVVPAIIQTPGKGTKCWGVDFQLGSDVPDPGMVNEGTSCDVGKICRNFACVNVSVLNYDCDIQQKCHGHGVCNSNKNCHCDNGWAPPNCETKGYGGSVDSGPTYNGKSGGKNQAKDSRQPASVPRPVSSVIPPRNVPVQTNRFPVPTYGARQPQQYPSRSEAEITLLKAFASIKSHFHCEFTCGVFPSEFSVTTGAFRLCTCHSQVVSDNKTADNKYVSPFRSIHKKQKVCGRTMTATERAGVIWNLQITGVGGGGIGPSRRAGCPPKSATGARTQGLESRRAPRATGGRGAEYPAVASVIHYLKISCTQKHSKNFMNSDSKKLIFLRYHLLQFFLANNFMVYMYNQGSVNSQSSNIQGQCYYQGYIEGYPNSFVTLSTCSGLRGILQFENVSYGIEPLESAFEFQHLLYKLGNGKNEFTVLTENKEDTEQNPMDYNIFISEKPESTVSTDLIPLYLEMHIVVDKALFDYLGSDSMIVTNKVIEIIGLVNSMFAQLKISIVLSSLELWSDKNKISTAGEAEELLHRFLEWKNSYLTLRPHDIAYLFIFREYPNYVGAAFPGKMCVTGYSAGVALYPKEMTLEAVSVIVTQMLGLSLGISYDDPKKCRCSGAICIMSTKAVQSSGMKTFSDCSLRDFEHFISNVGAQCLQNKPQMQDSPIEICGNGRVEGNEACDCGSEEDCGPDSCCDPLTCLMKPETECSEGSCCDDCQFMEAGAVCRPTAHPECDIPEFCNGSSGMCPADITILNGQECEGGKAYCFDGGCQDIDARCESIFGKGSRNAPFACYEEIQSQTDRFGNCGKSGGRYTFCPWRSLICGRLICTYPLQTPFLQDSASVIYAFVRSTICITMLYETTDAQDPLMVKSGSICDKGRICVNHRCSEVGPYINRVNQCSAQCGGNGVNLLTKRTSEKGGEKQWLLAIYIALPVLVVATIIVASWKLSKKWFSKKEESQNLLYEEWKGKFSHQFSLSDCLEVRGGDYPVNYGLPNCLEVSPHQKVAANQILSDRSQKVVPKQIAAATIDEFENQWEMLIEPTPQKLNALSSAAAAHQLNARCARWPFRRQPGAAPRLFFARRGHLPPALRPHSPHRLNRRCWASVAPGQRSHVPSSGPFHRPQGAARRPQNNCTAMKKTFINEFLLDLHKKFVQTTIPEKISTSEAIKDPENNVAYVITIGGNPYFVHLTKQSFLSSASVVYFYDKNDIQHHQPLSAQMDCNYHGYVAGFPNSLVSLNICSGLRLGTLQFKNISYALEPVESVSGFMHMIYEEKNDISAIPLLLENDTYSYERSQYKVRKSSERSGHTKLFPRYIDMYIVVDKNLFDYMGSDINIVTQKIMQIIGLVNTMFIQLKLTVRISSIEVWSDKNKISIEGPPHSVLYKFLTWKYEFTSRPHHIAYLFAFKENPTFIGVTVPGEICGKIAVGGVALYIEGLSLEAYAVSIVQLLGLNVGMSYDNTEICHCSGDVCTMSPEALQSGGVKDFSTCSLDDFKYFAAYTGIECLHKIVPDEPVYKQRRVCGNGILETGEQCDCGTPQIKPVNTPCREAADECDFVEFCTGNESMCVPDTYARNGEPCASGDAFCYDGRCRSTNKHCSRLIGEGARGAPFACFDEINARGDRYGNCGRGFCLFSHTLCGKLVCAWPYKTLVSQPNLSVIYTHVRDEICASAFLNAEKLPRDTFTTVQKPEDRDETFVEDGTICGPEMYCLNFSCVEVKYQINTTICSNAVHCNSKGVCNNLNHCHCSMGFAPPNCKPLPEAFGSVDDGHQHKAGKSFLKERSLGHPKHRLQLVFYISIPVFIIAAALIIKQDKIRELCYKGELESERSVSEESSTNSKSSPSVSAA</sequence>
<dbReference type="GO" id="GO:0046872">
    <property type="term" value="F:metal ion binding"/>
    <property type="evidence" value="ECO:0007669"/>
    <property type="project" value="UniProtKB-KW"/>
</dbReference>
<feature type="domain" description="Disintegrin" evidence="14">
    <location>
        <begin position="1521"/>
        <end position="1609"/>
    </location>
</feature>
<feature type="binding site" evidence="9">
    <location>
        <position position="629"/>
    </location>
    <ligand>
        <name>Zn(2+)</name>
        <dbReference type="ChEBI" id="CHEBI:29105"/>
        <note>catalytic</note>
    </ligand>
</feature>
<dbReference type="InterPro" id="IPR009003">
    <property type="entry name" value="Peptidase_S1_PA"/>
</dbReference>
<evidence type="ECO:0000313" key="17">
    <source>
        <dbReference type="Proteomes" id="UP000322234"/>
    </source>
</evidence>
<feature type="active site" evidence="9">
    <location>
        <position position="626"/>
    </location>
</feature>
<dbReference type="Gene3D" id="4.10.70.10">
    <property type="entry name" value="Disintegrin domain"/>
    <property type="match status" value="3"/>
</dbReference>
<keyword evidence="8" id="KW-0245">EGF-like domain</keyword>
<evidence type="ECO:0000313" key="16">
    <source>
        <dbReference type="EMBL" id="MXQ91310.1"/>
    </source>
</evidence>
<keyword evidence="12" id="KW-0732">Signal</keyword>
<dbReference type="PROSITE" id="PS01186">
    <property type="entry name" value="EGF_2"/>
    <property type="match status" value="2"/>
</dbReference>
<feature type="disulfide bond" evidence="8">
    <location>
        <begin position="2601"/>
        <end position="2610"/>
    </location>
</feature>
<evidence type="ECO:0000256" key="3">
    <source>
        <dbReference type="ARBA" id="ARBA00022692"/>
    </source>
</evidence>
<dbReference type="Pfam" id="PF13365">
    <property type="entry name" value="Trypsin_2"/>
    <property type="match status" value="1"/>
</dbReference>
<dbReference type="Pfam" id="PF01562">
    <property type="entry name" value="Pep_M12B_propep"/>
    <property type="match status" value="2"/>
</dbReference>
<dbReference type="SUPFAM" id="SSF50494">
    <property type="entry name" value="Trypsin-like serine proteases"/>
    <property type="match status" value="1"/>
</dbReference>
<dbReference type="Gene3D" id="2.40.10.120">
    <property type="match status" value="1"/>
</dbReference>
<organism evidence="16 17">
    <name type="scientific">Bos mutus</name>
    <name type="common">wild yak</name>
    <dbReference type="NCBI Taxonomy" id="72004"/>
    <lineage>
        <taxon>Eukaryota</taxon>
        <taxon>Metazoa</taxon>
        <taxon>Chordata</taxon>
        <taxon>Craniata</taxon>
        <taxon>Vertebrata</taxon>
        <taxon>Euteleostomi</taxon>
        <taxon>Mammalia</taxon>
        <taxon>Eutheria</taxon>
        <taxon>Laurasiatheria</taxon>
        <taxon>Artiodactyla</taxon>
        <taxon>Ruminantia</taxon>
        <taxon>Pecora</taxon>
        <taxon>Bovidae</taxon>
        <taxon>Bovinae</taxon>
        <taxon>Bos</taxon>
    </lineage>
</organism>
<dbReference type="Pfam" id="PF00200">
    <property type="entry name" value="Disintegrin"/>
    <property type="match status" value="2"/>
</dbReference>
<comment type="caution">
    <text evidence="16">The sequence shown here is derived from an EMBL/GenBank/DDBJ whole genome shotgun (WGS) entry which is preliminary data.</text>
</comment>
<feature type="signal peptide" evidence="12">
    <location>
        <begin position="1"/>
        <end position="28"/>
    </location>
</feature>
<dbReference type="PROSITE" id="PS00427">
    <property type="entry name" value="DISINTEGRIN_1"/>
    <property type="match status" value="2"/>
</dbReference>
<dbReference type="Gene3D" id="3.40.390.10">
    <property type="entry name" value="Collagenase (Catalytic Domain)"/>
    <property type="match status" value="3"/>
</dbReference>
<feature type="transmembrane region" description="Helical" evidence="11">
    <location>
        <begin position="2647"/>
        <end position="2664"/>
    </location>
</feature>
<dbReference type="PANTHER" id="PTHR11905:SF136">
    <property type="entry name" value="DISINTEGRIN AND METALLOPROTEINASE DOMAIN-CONTAINING PROTEIN 9"/>
    <property type="match status" value="1"/>
</dbReference>
<feature type="domain" description="EGF-like" evidence="13">
    <location>
        <begin position="918"/>
        <end position="952"/>
    </location>
</feature>
<feature type="disulfide bond" evidence="9">
    <location>
        <begin position="643"/>
        <end position="648"/>
    </location>
</feature>
<evidence type="ECO:0000256" key="10">
    <source>
        <dbReference type="SAM" id="MobiDB-lite"/>
    </source>
</evidence>
<dbReference type="FunFam" id="4.10.70.10:FF:000001">
    <property type="entry name" value="Disintegrin and metalloproteinase domain-containing protein 22"/>
    <property type="match status" value="2"/>
</dbReference>
<feature type="disulfide bond" evidence="7">
    <location>
        <begin position="751"/>
        <end position="771"/>
    </location>
</feature>
<gene>
    <name evidence="16" type="ORF">E5288_WYG009474</name>
</gene>
<dbReference type="PROSITE" id="PS50215">
    <property type="entry name" value="ADAM_MEPRO"/>
    <property type="match status" value="3"/>
</dbReference>
<dbReference type="InterPro" id="IPR000742">
    <property type="entry name" value="EGF"/>
</dbReference>
<dbReference type="InterPro" id="IPR024079">
    <property type="entry name" value="MetalloPept_cat_dom_sf"/>
</dbReference>
<dbReference type="GO" id="GO:0007179">
    <property type="term" value="P:transforming growth factor beta receptor signaling pathway"/>
    <property type="evidence" value="ECO:0007669"/>
    <property type="project" value="TreeGrafter"/>
</dbReference>
<accession>A0A6B0RMA9</accession>
<comment type="subcellular location">
    <subcellularLocation>
        <location evidence="1">Membrane</location>
        <topology evidence="1">Single-pass type I membrane protein</topology>
    </subcellularLocation>
</comment>
<feature type="domain" description="Peptidase M12B" evidence="15">
    <location>
        <begin position="1317"/>
        <end position="1514"/>
    </location>
</feature>
<keyword evidence="5 11" id="KW-0472">Membrane</keyword>
<dbReference type="PANTHER" id="PTHR11905">
    <property type="entry name" value="ADAM A DISINTEGRIN AND METALLOPROTEASE DOMAIN"/>
    <property type="match status" value="1"/>
</dbReference>
<keyword evidence="3 11" id="KW-0812">Transmembrane</keyword>
<dbReference type="CDD" id="cd04269">
    <property type="entry name" value="ZnMc_adamalysin_II_like"/>
    <property type="match status" value="3"/>
</dbReference>
<feature type="disulfide bond" evidence="8">
    <location>
        <begin position="942"/>
        <end position="951"/>
    </location>
</feature>
<proteinExistence type="inferred from homology"/>
<feature type="domain" description="Disintegrin" evidence="14">
    <location>
        <begin position="2373"/>
        <end position="2446"/>
    </location>
</feature>
<feature type="binding site" evidence="9">
    <location>
        <position position="635"/>
    </location>
    <ligand>
        <name>Zn(2+)</name>
        <dbReference type="ChEBI" id="CHEBI:29105"/>
        <note>catalytic</note>
    </ligand>
</feature>
<feature type="disulfide bond" evidence="9">
    <location>
        <begin position="2320"/>
        <end position="2325"/>
    </location>
</feature>
<dbReference type="InterPro" id="IPR034027">
    <property type="entry name" value="Reprolysin_adamalysin"/>
</dbReference>
<feature type="domain" description="Peptidase M12B" evidence="15">
    <location>
        <begin position="490"/>
        <end position="684"/>
    </location>
</feature>
<comment type="caution">
    <text evidence="8">Lacks conserved residue(s) required for the propagation of feature annotation.</text>
</comment>
<comment type="similarity">
    <text evidence="2">Belongs to the peptidase S1C family.</text>
</comment>
<feature type="region of interest" description="Disordered" evidence="10">
    <location>
        <begin position="1120"/>
        <end position="1152"/>
    </location>
</feature>
<keyword evidence="9" id="KW-0479">Metal-binding</keyword>
<evidence type="ECO:0000256" key="1">
    <source>
        <dbReference type="ARBA" id="ARBA00004479"/>
    </source>
</evidence>
<dbReference type="SMART" id="SM00608">
    <property type="entry name" value="ACR"/>
    <property type="match status" value="3"/>
</dbReference>
<evidence type="ECO:0000256" key="9">
    <source>
        <dbReference type="PROSITE-ProRule" id="PRU00276"/>
    </source>
</evidence>
<feature type="domain" description="Disintegrin" evidence="14">
    <location>
        <begin position="692"/>
        <end position="779"/>
    </location>
</feature>
<dbReference type="EMBL" id="VBQZ03000069">
    <property type="protein sequence ID" value="MXQ91310.1"/>
    <property type="molecule type" value="Genomic_DNA"/>
</dbReference>
<feature type="region of interest" description="Disordered" evidence="10">
    <location>
        <begin position="1963"/>
        <end position="1985"/>
    </location>
</feature>